<protein>
    <recommendedName>
        <fullName evidence="4">phosphoglycolate phosphatase</fullName>
        <ecNumber evidence="4">3.1.3.18</ecNumber>
    </recommendedName>
</protein>
<comment type="similarity">
    <text evidence="3">Belongs to the HAD-like hydrolase superfamily. CbbY/CbbZ/Gph/YieH family.</text>
</comment>
<dbReference type="NCBIfam" id="TIGR01549">
    <property type="entry name" value="HAD-SF-IA-v1"/>
    <property type="match status" value="1"/>
</dbReference>
<evidence type="ECO:0000313" key="6">
    <source>
        <dbReference type="Proteomes" id="UP000315252"/>
    </source>
</evidence>
<evidence type="ECO:0000256" key="4">
    <source>
        <dbReference type="ARBA" id="ARBA00013078"/>
    </source>
</evidence>
<dbReference type="InterPro" id="IPR036412">
    <property type="entry name" value="HAD-like_sf"/>
</dbReference>
<name>A0A545TKR1_9PROT</name>
<dbReference type="AlphaFoldDB" id="A0A545TKR1"/>
<dbReference type="PANTHER" id="PTHR43434">
    <property type="entry name" value="PHOSPHOGLYCOLATE PHOSPHATASE"/>
    <property type="match status" value="1"/>
</dbReference>
<comment type="catalytic activity">
    <reaction evidence="1">
        <text>2-phosphoglycolate + H2O = glycolate + phosphate</text>
        <dbReference type="Rhea" id="RHEA:14369"/>
        <dbReference type="ChEBI" id="CHEBI:15377"/>
        <dbReference type="ChEBI" id="CHEBI:29805"/>
        <dbReference type="ChEBI" id="CHEBI:43474"/>
        <dbReference type="ChEBI" id="CHEBI:58033"/>
        <dbReference type="EC" id="3.1.3.18"/>
    </reaction>
</comment>
<dbReference type="GO" id="GO:0006281">
    <property type="term" value="P:DNA repair"/>
    <property type="evidence" value="ECO:0007669"/>
    <property type="project" value="TreeGrafter"/>
</dbReference>
<dbReference type="RefSeq" id="WP_142898094.1">
    <property type="nucleotide sequence ID" value="NZ_ML660058.1"/>
</dbReference>
<evidence type="ECO:0000313" key="5">
    <source>
        <dbReference type="EMBL" id="TQV77751.1"/>
    </source>
</evidence>
<dbReference type="OrthoDB" id="9797743at2"/>
<sequence>MAIKGILFDKDGTLLDYYATWMPANREAALTIAEGDENIGQRLLLAGGYDPREDRIRTGSALAAGSNWEIAQCWSLALNGHRYHKPVEAILKVIDEIFERNGRDSASPVTDLVPFLASLKREGFVLGVATNDSKKGAIRSLGRFGVIEMFDFLAGYDSGYGAKPGPGLVQGFCRSTGLDATDVMVVGDNLHDIEMGRAANAGVVVGVLTGTSLREELEDHADHVLESIVGLESLLIGVQD</sequence>
<dbReference type="EMBL" id="VHSH01000007">
    <property type="protein sequence ID" value="TQV77751.1"/>
    <property type="molecule type" value="Genomic_DNA"/>
</dbReference>
<evidence type="ECO:0000256" key="1">
    <source>
        <dbReference type="ARBA" id="ARBA00000830"/>
    </source>
</evidence>
<keyword evidence="6" id="KW-1185">Reference proteome</keyword>
<dbReference type="Proteomes" id="UP000315252">
    <property type="component" value="Unassembled WGS sequence"/>
</dbReference>
<dbReference type="InterPro" id="IPR050155">
    <property type="entry name" value="HAD-like_hydrolase_sf"/>
</dbReference>
<evidence type="ECO:0000256" key="3">
    <source>
        <dbReference type="ARBA" id="ARBA00006171"/>
    </source>
</evidence>
<dbReference type="Pfam" id="PF00702">
    <property type="entry name" value="Hydrolase"/>
    <property type="match status" value="1"/>
</dbReference>
<organism evidence="5 6">
    <name type="scientific">Denitrobaculum tricleocarpae</name>
    <dbReference type="NCBI Taxonomy" id="2591009"/>
    <lineage>
        <taxon>Bacteria</taxon>
        <taxon>Pseudomonadati</taxon>
        <taxon>Pseudomonadota</taxon>
        <taxon>Alphaproteobacteria</taxon>
        <taxon>Rhodospirillales</taxon>
        <taxon>Rhodospirillaceae</taxon>
        <taxon>Denitrobaculum</taxon>
    </lineage>
</organism>
<dbReference type="InterPro" id="IPR006439">
    <property type="entry name" value="HAD-SF_hydro_IA"/>
</dbReference>
<comment type="pathway">
    <text evidence="2">Organic acid metabolism; glycolate biosynthesis; glycolate from 2-phosphoglycolate: step 1/1.</text>
</comment>
<comment type="caution">
    <text evidence="5">The sequence shown here is derived from an EMBL/GenBank/DDBJ whole genome shotgun (WGS) entry which is preliminary data.</text>
</comment>
<reference evidence="5 6" key="1">
    <citation type="submission" date="2019-06" db="EMBL/GenBank/DDBJ databases">
        <title>Whole genome sequence for Rhodospirillaceae sp. R148.</title>
        <authorList>
            <person name="Wang G."/>
        </authorList>
    </citation>
    <scope>NUCLEOTIDE SEQUENCE [LARGE SCALE GENOMIC DNA]</scope>
    <source>
        <strain evidence="5 6">R148</strain>
    </source>
</reference>
<dbReference type="EC" id="3.1.3.18" evidence="4"/>
<evidence type="ECO:0000256" key="2">
    <source>
        <dbReference type="ARBA" id="ARBA00004818"/>
    </source>
</evidence>
<dbReference type="InterPro" id="IPR023198">
    <property type="entry name" value="PGP-like_dom2"/>
</dbReference>
<accession>A0A545TKR1</accession>
<dbReference type="Gene3D" id="3.40.50.1000">
    <property type="entry name" value="HAD superfamily/HAD-like"/>
    <property type="match status" value="1"/>
</dbReference>
<dbReference type="SFLD" id="SFLDG01129">
    <property type="entry name" value="C1.5:_HAD__Beta-PGM__Phosphata"/>
    <property type="match status" value="1"/>
</dbReference>
<dbReference type="SFLD" id="SFLDS00003">
    <property type="entry name" value="Haloacid_Dehalogenase"/>
    <property type="match status" value="1"/>
</dbReference>
<dbReference type="InterPro" id="IPR023214">
    <property type="entry name" value="HAD_sf"/>
</dbReference>
<keyword evidence="5" id="KW-0378">Hydrolase</keyword>
<dbReference type="PRINTS" id="PR00413">
    <property type="entry name" value="HADHALOGNASE"/>
</dbReference>
<dbReference type="GO" id="GO:0008967">
    <property type="term" value="F:phosphoglycolate phosphatase activity"/>
    <property type="evidence" value="ECO:0007669"/>
    <property type="project" value="UniProtKB-EC"/>
</dbReference>
<gene>
    <name evidence="5" type="ORF">FKG95_19515</name>
</gene>
<dbReference type="SUPFAM" id="SSF56784">
    <property type="entry name" value="HAD-like"/>
    <property type="match status" value="1"/>
</dbReference>
<dbReference type="Gene3D" id="1.10.150.240">
    <property type="entry name" value="Putative phosphatase, domain 2"/>
    <property type="match status" value="1"/>
</dbReference>
<dbReference type="PANTHER" id="PTHR43434:SF1">
    <property type="entry name" value="PHOSPHOGLYCOLATE PHOSPHATASE"/>
    <property type="match status" value="1"/>
</dbReference>
<proteinExistence type="inferred from homology"/>